<evidence type="ECO:0000313" key="2">
    <source>
        <dbReference type="Ensembl" id="ENSPKIP00000038776.1"/>
    </source>
</evidence>
<reference evidence="2" key="1">
    <citation type="submission" date="2025-08" db="UniProtKB">
        <authorList>
            <consortium name="Ensembl"/>
        </authorList>
    </citation>
    <scope>IDENTIFICATION</scope>
</reference>
<protein>
    <recommendedName>
        <fullName evidence="4">Secreted protein</fullName>
    </recommendedName>
</protein>
<feature type="chain" id="PRO_5017217210" description="Secreted protein" evidence="1">
    <location>
        <begin position="18"/>
        <end position="118"/>
    </location>
</feature>
<dbReference type="Ensembl" id="ENSPKIT00000019772.1">
    <property type="protein sequence ID" value="ENSPKIP00000038776.1"/>
    <property type="gene ID" value="ENSPKIG00000016424.1"/>
</dbReference>
<sequence length="118" mass="13368">MILFFLLPFSHLSTVWHCGKKLNSCCTGESAIFDGAIKRECLLMLIFVITNEMFYFNVVANQMCQAHLANQNASLSKSLVPAVQLAVSLGVHWQTSQYLLRYVHPLTFIFFVTRPKAP</sequence>
<evidence type="ECO:0000313" key="3">
    <source>
        <dbReference type="Proteomes" id="UP000261540"/>
    </source>
</evidence>
<feature type="signal peptide" evidence="1">
    <location>
        <begin position="1"/>
        <end position="17"/>
    </location>
</feature>
<dbReference type="Proteomes" id="UP000261540">
    <property type="component" value="Unplaced"/>
</dbReference>
<evidence type="ECO:0000256" key="1">
    <source>
        <dbReference type="SAM" id="SignalP"/>
    </source>
</evidence>
<accession>A0A3B3T8Z9</accession>
<evidence type="ECO:0008006" key="4">
    <source>
        <dbReference type="Google" id="ProtNLM"/>
    </source>
</evidence>
<name>A0A3B3T8Z9_9TELE</name>
<organism evidence="2 3">
    <name type="scientific">Paramormyrops kingsleyae</name>
    <dbReference type="NCBI Taxonomy" id="1676925"/>
    <lineage>
        <taxon>Eukaryota</taxon>
        <taxon>Metazoa</taxon>
        <taxon>Chordata</taxon>
        <taxon>Craniata</taxon>
        <taxon>Vertebrata</taxon>
        <taxon>Euteleostomi</taxon>
        <taxon>Actinopterygii</taxon>
        <taxon>Neopterygii</taxon>
        <taxon>Teleostei</taxon>
        <taxon>Osteoglossocephala</taxon>
        <taxon>Osteoglossomorpha</taxon>
        <taxon>Osteoglossiformes</taxon>
        <taxon>Mormyridae</taxon>
        <taxon>Paramormyrops</taxon>
    </lineage>
</organism>
<keyword evidence="1" id="KW-0732">Signal</keyword>
<dbReference type="AlphaFoldDB" id="A0A3B3T8Z9"/>
<keyword evidence="3" id="KW-1185">Reference proteome</keyword>
<reference evidence="2" key="2">
    <citation type="submission" date="2025-09" db="UniProtKB">
        <authorList>
            <consortium name="Ensembl"/>
        </authorList>
    </citation>
    <scope>IDENTIFICATION</scope>
</reference>
<proteinExistence type="predicted"/>